<dbReference type="GeneID" id="40233691"/>
<gene>
    <name evidence="1" type="primary">34</name>
    <name evidence="1" type="ORF">LITTLEE_34</name>
</gene>
<evidence type="ECO:0000313" key="2">
    <source>
        <dbReference type="Proteomes" id="UP000008414"/>
    </source>
</evidence>
<dbReference type="EMBL" id="JF937101">
    <property type="protein sequence ID" value="AEK09418.1"/>
    <property type="molecule type" value="Genomic_DNA"/>
</dbReference>
<protein>
    <submittedName>
        <fullName evidence="1">Uncharacterized protein</fullName>
    </submittedName>
</protein>
<organism evidence="1 2">
    <name type="scientific">Mycobacterium phage LittleE</name>
    <dbReference type="NCBI Taxonomy" id="2922212"/>
    <lineage>
        <taxon>Viruses</taxon>
        <taxon>Duplodnaviria</taxon>
        <taxon>Heunggongvirae</taxon>
        <taxon>Uroviricota</taxon>
        <taxon>Caudoviricetes</taxon>
        <taxon>Omegavirus</taxon>
        <taxon>Omegavirus littlee</taxon>
    </lineage>
</organism>
<reference evidence="1 2" key="1">
    <citation type="journal article" date="2012" name="J. Virol.">
        <title>Complete Genome Sequences of 138 Mycobacteriophages.</title>
        <authorList>
            <consortium name="the Science Education Alliance Phage Hunters Advancing Genomics and Evolutionary Science Program"/>
            <consortium name="the KwaZulu-Natal Research Institute for Tuberculosis and HIV Mycobacterial Genetics Course Students"/>
            <consortium name="the Phage Hunters Integrating Research and Education Program"/>
            <person name="Hatfull G.F."/>
        </authorList>
    </citation>
    <scope>NUCLEOTIDE SEQUENCE [LARGE SCALE GENOMIC DNA]</scope>
    <source>
        <strain evidence="1">LittleE</strain>
    </source>
</reference>
<keyword evidence="2" id="KW-1185">Reference proteome</keyword>
<dbReference type="Proteomes" id="UP000008414">
    <property type="component" value="Segment"/>
</dbReference>
<name>G1D3R9_9CAUD</name>
<accession>G1D3R9</accession>
<dbReference type="RefSeq" id="YP_009636945.1">
    <property type="nucleotide sequence ID" value="NC_042322.1"/>
</dbReference>
<proteinExistence type="predicted"/>
<dbReference type="OrthoDB" id="8367at10239"/>
<sequence length="198" mass="22491">MKGSIMNKFRVTLSGTQPLIMHNAQLSDEFNPVVLEIKKLTAKRTKKTEDDRWELRRLEFIGGLYYDHDAGPYVPGINIEASLKIAARKTKNGKDVEQGVRIITDMNPLMYRGPRTPDELWKDGNFTHSASAKVGMSRVIRTRPIFRSWVTEAEGVYDPSVTDFESLKGYFDTAGAYIGLGDWRPRFGLFDVEIEEIG</sequence>
<evidence type="ECO:0000313" key="1">
    <source>
        <dbReference type="EMBL" id="AEK09418.1"/>
    </source>
</evidence>